<evidence type="ECO:0000313" key="1">
    <source>
        <dbReference type="EMBL" id="KAJ8626652.1"/>
    </source>
</evidence>
<dbReference type="Proteomes" id="UP001234297">
    <property type="component" value="Chromosome 6"/>
</dbReference>
<organism evidence="1 2">
    <name type="scientific">Persea americana</name>
    <name type="common">Avocado</name>
    <dbReference type="NCBI Taxonomy" id="3435"/>
    <lineage>
        <taxon>Eukaryota</taxon>
        <taxon>Viridiplantae</taxon>
        <taxon>Streptophyta</taxon>
        <taxon>Embryophyta</taxon>
        <taxon>Tracheophyta</taxon>
        <taxon>Spermatophyta</taxon>
        <taxon>Magnoliopsida</taxon>
        <taxon>Magnoliidae</taxon>
        <taxon>Laurales</taxon>
        <taxon>Lauraceae</taxon>
        <taxon>Persea</taxon>
    </lineage>
</organism>
<keyword evidence="2" id="KW-1185">Reference proteome</keyword>
<protein>
    <submittedName>
        <fullName evidence="1">Uncharacterized protein</fullName>
    </submittedName>
</protein>
<proteinExistence type="predicted"/>
<gene>
    <name evidence="1" type="ORF">MRB53_019959</name>
</gene>
<dbReference type="EMBL" id="CM056814">
    <property type="protein sequence ID" value="KAJ8626652.1"/>
    <property type="molecule type" value="Genomic_DNA"/>
</dbReference>
<evidence type="ECO:0000313" key="2">
    <source>
        <dbReference type="Proteomes" id="UP001234297"/>
    </source>
</evidence>
<sequence>MEEEQEQMATLFDVFWFYHNIFPHRPVSFLPPTNQTTIQDNTQIEKPTISRLQSFLQQSLSSELSSESDSLSPYSVLPINKLDQILSGKEAEVVAEKIMKQETEKTMKKEMVCRGKIWGTKSLSDLELEELKGFMDLGFTFSDSETDSRLISVVPGLRRAGKEEREEEEADESAVSRPYLSESWTVDRREENPLTNWRVPVGSNAAVMKNHLRLWAHTVAVTVRS</sequence>
<accession>A0ACC2KZJ6</accession>
<name>A0ACC2KZJ6_PERAE</name>
<reference evidence="1 2" key="1">
    <citation type="journal article" date="2022" name="Hortic Res">
        <title>A haplotype resolved chromosomal level avocado genome allows analysis of novel avocado genes.</title>
        <authorList>
            <person name="Nath O."/>
            <person name="Fletcher S.J."/>
            <person name="Hayward A."/>
            <person name="Shaw L.M."/>
            <person name="Masouleh A.K."/>
            <person name="Furtado A."/>
            <person name="Henry R.J."/>
            <person name="Mitter N."/>
        </authorList>
    </citation>
    <scope>NUCLEOTIDE SEQUENCE [LARGE SCALE GENOMIC DNA]</scope>
    <source>
        <strain evidence="2">cv. Hass</strain>
    </source>
</reference>
<comment type="caution">
    <text evidence="1">The sequence shown here is derived from an EMBL/GenBank/DDBJ whole genome shotgun (WGS) entry which is preliminary data.</text>
</comment>